<dbReference type="InterPro" id="IPR009080">
    <property type="entry name" value="tRNAsynth_Ia_anticodon-bd"/>
</dbReference>
<comment type="caution">
    <text evidence="9">Lacks conserved residue(s) required for the propagation of feature annotation.</text>
</comment>
<evidence type="ECO:0000259" key="13">
    <source>
        <dbReference type="Pfam" id="PF09334"/>
    </source>
</evidence>
<dbReference type="Pfam" id="PF13603">
    <property type="entry name" value="tRNA-synt_1_2"/>
    <property type="match status" value="1"/>
</dbReference>
<dbReference type="CDD" id="cd07958">
    <property type="entry name" value="Anticodon_Ia_Leu_BEm"/>
    <property type="match status" value="1"/>
</dbReference>
<feature type="binding site" evidence="9">
    <location>
        <position position="579"/>
    </location>
    <ligand>
        <name>ATP</name>
        <dbReference type="ChEBI" id="CHEBI:30616"/>
    </ligand>
</feature>
<dbReference type="PANTHER" id="PTHR43740">
    <property type="entry name" value="LEUCYL-TRNA SYNTHETASE"/>
    <property type="match status" value="1"/>
</dbReference>
<keyword evidence="2 9" id="KW-0963">Cytoplasm</keyword>
<evidence type="ECO:0000313" key="16">
    <source>
        <dbReference type="Proteomes" id="UP000307756"/>
    </source>
</evidence>
<dbReference type="Gene3D" id="1.10.730.10">
    <property type="entry name" value="Isoleucyl-tRNA Synthetase, Domain 1"/>
    <property type="match status" value="1"/>
</dbReference>
<dbReference type="InterPro" id="IPR014729">
    <property type="entry name" value="Rossmann-like_a/b/a_fold"/>
</dbReference>
<dbReference type="InterPro" id="IPR025709">
    <property type="entry name" value="Leu_tRNA-synth_edit"/>
</dbReference>
<dbReference type="HAMAP" id="MF_00049_B">
    <property type="entry name" value="Leu_tRNA_synth_B"/>
    <property type="match status" value="1"/>
</dbReference>
<evidence type="ECO:0000256" key="4">
    <source>
        <dbReference type="ARBA" id="ARBA00022741"/>
    </source>
</evidence>
<dbReference type="GO" id="GO:0002161">
    <property type="term" value="F:aminoacyl-tRNA deacylase activity"/>
    <property type="evidence" value="ECO:0007669"/>
    <property type="project" value="InterPro"/>
</dbReference>
<dbReference type="FunFam" id="3.40.50.620:FF:000077">
    <property type="entry name" value="Leucine--tRNA ligase"/>
    <property type="match status" value="1"/>
</dbReference>
<evidence type="ECO:0000256" key="5">
    <source>
        <dbReference type="ARBA" id="ARBA00022840"/>
    </source>
</evidence>
<dbReference type="RefSeq" id="WP_136832825.1">
    <property type="nucleotide sequence ID" value="NZ_SWBM01000004.1"/>
</dbReference>
<evidence type="ECO:0000256" key="8">
    <source>
        <dbReference type="ARBA" id="ARBA00047469"/>
    </source>
</evidence>
<dbReference type="FunFam" id="1.10.730.10:FF:000011">
    <property type="entry name" value="Leucine--tRNA ligase chloroplastic/mitochondrial"/>
    <property type="match status" value="1"/>
</dbReference>
<dbReference type="GO" id="GO:0006429">
    <property type="term" value="P:leucyl-tRNA aminoacylation"/>
    <property type="evidence" value="ECO:0007669"/>
    <property type="project" value="UniProtKB-UniRule"/>
</dbReference>
<dbReference type="GO" id="GO:0005524">
    <property type="term" value="F:ATP binding"/>
    <property type="evidence" value="ECO:0007669"/>
    <property type="project" value="UniProtKB-UniRule"/>
</dbReference>
<keyword evidence="5 9" id="KW-0067">ATP-binding</keyword>
<sequence length="804" mass="91260">MSFHHQEIEKKWQNFWENNKTFKTSEEKGKRKFYALDMFPYPSGAGLHVGHPEGYTATDILSRMKRAQGYNVLHPMGWDAFGLPAEQYALDTGNDPADFTKHNIETFKRQIKALGFSYDWDREVNTTDPEYYKWTQWIFLKLYEKGLAYIDEVAVNWCPALGTVLANEEVIDGKSERGGHPVERRPMKQWMLKITAYADRLLEDLEELDWPDSLKEMQRNWIGRSEGAEVTFQIDGHNETFTVFTTRPDTLFGATYAVIAPEHDLVSKITTADQKVAVDTYLDQVKTKSDLERTDLAKDKTGVFTGAYAINPANGEKMPIWIADYVLASYGTGAIMAVPAHDERDYEFAQKFDLPIIEVVAGGDVTKEAYTGDGEHVNSDFLNGLNKEEAIAKMIFWLEEKGIGTKKVTYRLRDWLFSRQRYWGEPIPIIHWEDGTMSEVPEEELPLTLPVTKEIKPSGTGESPLANIADWVNVVDPKTGKKGRRETNTMPQWAGSCWYYLRYIDPKNDQALADKEKLAEWLPVDIYIGGAEHAVLHLLYARFWHKVLYDIGVVSTKEPFQKLFNQGMILGEGNEKMSKSKGNVVNPDDIIESHGADTLRLYEMFMGPLDASIAWSTNGLDGSRRFLDRIWRLLVEEDGSLSPKVKDSEDTLLEKVYHQTVKKVTEDFEGLRFNTAISQLMVFINEAYKATVLPKRYVEGFVKMLAPIAPHIAEELWSKLGGTETISYEAWPAFDEAKLVDDEVEIVVQINGKVKAKLMVPADANREALEEIAMGDVTVKEQIDGKTVRKVIAVPGKLVNIVAN</sequence>
<dbReference type="InterPro" id="IPR001412">
    <property type="entry name" value="aa-tRNA-synth_I_CS"/>
</dbReference>
<evidence type="ECO:0000256" key="1">
    <source>
        <dbReference type="ARBA" id="ARBA00005594"/>
    </source>
</evidence>
<protein>
    <recommendedName>
        <fullName evidence="9">Leucine--tRNA ligase</fullName>
        <ecNumber evidence="9">6.1.1.4</ecNumber>
    </recommendedName>
    <alternativeName>
        <fullName evidence="9">Leucyl-tRNA synthetase</fullName>
        <shortName evidence="9">LeuRS</shortName>
    </alternativeName>
</protein>
<dbReference type="AlphaFoldDB" id="A0A4V5P0V6"/>
<organism evidence="15 16">
    <name type="scientific">Robertmurraya kyonggiensis</name>
    <dbReference type="NCBI Taxonomy" id="1037680"/>
    <lineage>
        <taxon>Bacteria</taxon>
        <taxon>Bacillati</taxon>
        <taxon>Bacillota</taxon>
        <taxon>Bacilli</taxon>
        <taxon>Bacillales</taxon>
        <taxon>Bacillaceae</taxon>
        <taxon>Robertmurraya</taxon>
    </lineage>
</organism>
<evidence type="ECO:0000313" key="15">
    <source>
        <dbReference type="EMBL" id="TKC15880.1"/>
    </source>
</evidence>
<dbReference type="OrthoDB" id="9810365at2"/>
<reference evidence="15 16" key="1">
    <citation type="journal article" date="2011" name="J. Microbiol.">
        <title>Bacillus kyonggiensis sp. nov., isolated from soil of a lettuce field.</title>
        <authorList>
            <person name="Dong K."/>
            <person name="Lee S."/>
        </authorList>
    </citation>
    <scope>NUCLEOTIDE SEQUENCE [LARGE SCALE GENOMIC DNA]</scope>
    <source>
        <strain evidence="15 16">NB22</strain>
    </source>
</reference>
<dbReference type="Pfam" id="PF00133">
    <property type="entry name" value="tRNA-synt_1"/>
    <property type="match status" value="1"/>
</dbReference>
<dbReference type="PROSITE" id="PS00178">
    <property type="entry name" value="AA_TRNA_LIGASE_I"/>
    <property type="match status" value="1"/>
</dbReference>
<dbReference type="InterPro" id="IPR002302">
    <property type="entry name" value="Leu-tRNA-ligase"/>
</dbReference>
<dbReference type="Gene3D" id="3.90.740.10">
    <property type="entry name" value="Valyl/Leucyl/Isoleucyl-tRNA synthetase, editing domain"/>
    <property type="match status" value="1"/>
</dbReference>
<dbReference type="FunFam" id="3.90.740.10:FF:000049">
    <property type="entry name" value="Os01g0120300 protein"/>
    <property type="match status" value="1"/>
</dbReference>
<feature type="domain" description="Methionyl/Leucyl tRNA synthetase" evidence="13">
    <location>
        <begin position="39"/>
        <end position="170"/>
    </location>
</feature>
<feature type="short sequence motif" description="'KMSKS' region" evidence="9">
    <location>
        <begin position="576"/>
        <end position="580"/>
    </location>
</feature>
<feature type="domain" description="Leucyl-tRNA synthetase editing" evidence="14">
    <location>
        <begin position="219"/>
        <end position="398"/>
    </location>
</feature>
<comment type="caution">
    <text evidence="15">The sequence shown here is derived from an EMBL/GenBank/DDBJ whole genome shotgun (WGS) entry which is preliminary data.</text>
</comment>
<evidence type="ECO:0000256" key="9">
    <source>
        <dbReference type="HAMAP-Rule" id="MF_00049"/>
    </source>
</evidence>
<dbReference type="EMBL" id="SWBM01000004">
    <property type="protein sequence ID" value="TKC15880.1"/>
    <property type="molecule type" value="Genomic_DNA"/>
</dbReference>
<dbReference type="SUPFAM" id="SSF50677">
    <property type="entry name" value="ValRS/IleRS/LeuRS editing domain"/>
    <property type="match status" value="1"/>
</dbReference>
<keyword evidence="3 9" id="KW-0436">Ligase</keyword>
<dbReference type="InterPro" id="IPR015413">
    <property type="entry name" value="Methionyl/Leucyl_tRNA_Synth"/>
</dbReference>
<dbReference type="Proteomes" id="UP000307756">
    <property type="component" value="Unassembled WGS sequence"/>
</dbReference>
<evidence type="ECO:0000259" key="12">
    <source>
        <dbReference type="Pfam" id="PF08264"/>
    </source>
</evidence>
<evidence type="ECO:0000256" key="10">
    <source>
        <dbReference type="RuleBase" id="RU363035"/>
    </source>
</evidence>
<dbReference type="SUPFAM" id="SSF47323">
    <property type="entry name" value="Anticodon-binding domain of a subclass of class I aminoacyl-tRNA synthetases"/>
    <property type="match status" value="1"/>
</dbReference>
<evidence type="ECO:0000256" key="6">
    <source>
        <dbReference type="ARBA" id="ARBA00022917"/>
    </source>
</evidence>
<dbReference type="InterPro" id="IPR013155">
    <property type="entry name" value="M/V/L/I-tRNA-synth_anticd-bd"/>
</dbReference>
<dbReference type="PANTHER" id="PTHR43740:SF2">
    <property type="entry name" value="LEUCINE--TRNA LIGASE, MITOCHONDRIAL"/>
    <property type="match status" value="1"/>
</dbReference>
<dbReference type="FunFam" id="3.40.50.620:FF:000056">
    <property type="entry name" value="Leucine--tRNA ligase"/>
    <property type="match status" value="1"/>
</dbReference>
<comment type="catalytic activity">
    <reaction evidence="8 9">
        <text>tRNA(Leu) + L-leucine + ATP = L-leucyl-tRNA(Leu) + AMP + diphosphate</text>
        <dbReference type="Rhea" id="RHEA:11688"/>
        <dbReference type="Rhea" id="RHEA-COMP:9613"/>
        <dbReference type="Rhea" id="RHEA-COMP:9622"/>
        <dbReference type="ChEBI" id="CHEBI:30616"/>
        <dbReference type="ChEBI" id="CHEBI:33019"/>
        <dbReference type="ChEBI" id="CHEBI:57427"/>
        <dbReference type="ChEBI" id="CHEBI:78442"/>
        <dbReference type="ChEBI" id="CHEBI:78494"/>
        <dbReference type="ChEBI" id="CHEBI:456215"/>
        <dbReference type="EC" id="6.1.1.4"/>
    </reaction>
</comment>
<feature type="domain" description="Aminoacyl-tRNA synthetase class Ia" evidence="11">
    <location>
        <begin position="411"/>
        <end position="604"/>
    </location>
</feature>
<feature type="domain" description="Methionyl/Valyl/Leucyl/Isoleucyl-tRNA synthetase anticodon-binding" evidence="12">
    <location>
        <begin position="653"/>
        <end position="765"/>
    </location>
</feature>
<dbReference type="SUPFAM" id="SSF52374">
    <property type="entry name" value="Nucleotidylyl transferase"/>
    <property type="match status" value="1"/>
</dbReference>
<dbReference type="NCBIfam" id="TIGR00396">
    <property type="entry name" value="leuS_bact"/>
    <property type="match status" value="1"/>
</dbReference>
<keyword evidence="16" id="KW-1185">Reference proteome</keyword>
<dbReference type="GO" id="GO:0005829">
    <property type="term" value="C:cytosol"/>
    <property type="evidence" value="ECO:0007669"/>
    <property type="project" value="TreeGrafter"/>
</dbReference>
<comment type="subcellular location">
    <subcellularLocation>
        <location evidence="9">Cytoplasm</location>
    </subcellularLocation>
</comment>
<evidence type="ECO:0000259" key="14">
    <source>
        <dbReference type="Pfam" id="PF13603"/>
    </source>
</evidence>
<gene>
    <name evidence="9" type="primary">leuS</name>
    <name evidence="15" type="ORF">FA727_17335</name>
</gene>
<dbReference type="Pfam" id="PF09334">
    <property type="entry name" value="tRNA-synt_1g"/>
    <property type="match status" value="1"/>
</dbReference>
<evidence type="ECO:0000256" key="3">
    <source>
        <dbReference type="ARBA" id="ARBA00022598"/>
    </source>
</evidence>
<keyword evidence="7 9" id="KW-0030">Aminoacyl-tRNA synthetase</keyword>
<keyword evidence="6 9" id="KW-0648">Protein biosynthesis</keyword>
<dbReference type="CDD" id="cd00812">
    <property type="entry name" value="LeuRS_core"/>
    <property type="match status" value="1"/>
</dbReference>
<dbReference type="GO" id="GO:0004823">
    <property type="term" value="F:leucine-tRNA ligase activity"/>
    <property type="evidence" value="ECO:0007669"/>
    <property type="project" value="UniProtKB-UniRule"/>
</dbReference>
<dbReference type="InterPro" id="IPR009008">
    <property type="entry name" value="Val/Leu/Ile-tRNA-synth_edit"/>
</dbReference>
<proteinExistence type="inferred from homology"/>
<dbReference type="InterPro" id="IPR002300">
    <property type="entry name" value="aa-tRNA-synth_Ia"/>
</dbReference>
<evidence type="ECO:0000256" key="2">
    <source>
        <dbReference type="ARBA" id="ARBA00022490"/>
    </source>
</evidence>
<evidence type="ECO:0000259" key="11">
    <source>
        <dbReference type="Pfam" id="PF00133"/>
    </source>
</evidence>
<dbReference type="Gene3D" id="3.10.20.590">
    <property type="match status" value="1"/>
</dbReference>
<comment type="similarity">
    <text evidence="1 9 10">Belongs to the class-I aminoacyl-tRNA synthetase family.</text>
</comment>
<dbReference type="PRINTS" id="PR00985">
    <property type="entry name" value="TRNASYNTHLEU"/>
</dbReference>
<dbReference type="Gene3D" id="3.40.50.620">
    <property type="entry name" value="HUPs"/>
    <property type="match status" value="2"/>
</dbReference>
<accession>A0A4V5P0V6</accession>
<dbReference type="EC" id="6.1.1.4" evidence="9"/>
<name>A0A4V5P0V6_9BACI</name>
<dbReference type="Pfam" id="PF08264">
    <property type="entry name" value="Anticodon_1"/>
    <property type="match status" value="1"/>
</dbReference>
<dbReference type="FunFam" id="3.10.20.590:FF:000001">
    <property type="entry name" value="Leucine--tRNA ligase"/>
    <property type="match status" value="1"/>
</dbReference>
<evidence type="ECO:0000256" key="7">
    <source>
        <dbReference type="ARBA" id="ARBA00023146"/>
    </source>
</evidence>
<keyword evidence="4 9" id="KW-0547">Nucleotide-binding</keyword>